<accession>A0A645AEB8</accession>
<reference evidence="1" key="1">
    <citation type="submission" date="2019-08" db="EMBL/GenBank/DDBJ databases">
        <authorList>
            <person name="Kucharzyk K."/>
            <person name="Murdoch R.W."/>
            <person name="Higgins S."/>
            <person name="Loffler F."/>
        </authorList>
    </citation>
    <scope>NUCLEOTIDE SEQUENCE</scope>
</reference>
<sequence length="45" mass="5091">MTKKQCIKKFKTVSEYVARNGIKKCRDGAGTASTNKSDEYYITAR</sequence>
<dbReference type="AlphaFoldDB" id="A0A645AEB8"/>
<organism evidence="1">
    <name type="scientific">bioreactor metagenome</name>
    <dbReference type="NCBI Taxonomy" id="1076179"/>
    <lineage>
        <taxon>unclassified sequences</taxon>
        <taxon>metagenomes</taxon>
        <taxon>ecological metagenomes</taxon>
    </lineage>
</organism>
<name>A0A645AEB8_9ZZZZ</name>
<dbReference type="EMBL" id="VSSQ01013051">
    <property type="protein sequence ID" value="MPM50631.1"/>
    <property type="molecule type" value="Genomic_DNA"/>
</dbReference>
<evidence type="ECO:0000313" key="1">
    <source>
        <dbReference type="EMBL" id="MPM50631.1"/>
    </source>
</evidence>
<proteinExistence type="predicted"/>
<protein>
    <submittedName>
        <fullName evidence="1">Uncharacterized protein</fullName>
    </submittedName>
</protein>
<gene>
    <name evidence="1" type="ORF">SDC9_97373</name>
</gene>
<comment type="caution">
    <text evidence="1">The sequence shown here is derived from an EMBL/GenBank/DDBJ whole genome shotgun (WGS) entry which is preliminary data.</text>
</comment>